<evidence type="ECO:0000313" key="2">
    <source>
        <dbReference type="Proteomes" id="UP001058974"/>
    </source>
</evidence>
<keyword evidence="2" id="KW-1185">Reference proteome</keyword>
<dbReference type="Proteomes" id="UP001058974">
    <property type="component" value="Chromosome 3"/>
</dbReference>
<dbReference type="EMBL" id="JAMSHJ010000003">
    <property type="protein sequence ID" value="KAI5426372.1"/>
    <property type="molecule type" value="Genomic_DNA"/>
</dbReference>
<protein>
    <submittedName>
        <fullName evidence="1">Uncharacterized protein</fullName>
    </submittedName>
</protein>
<proteinExistence type="predicted"/>
<dbReference type="AlphaFoldDB" id="A0A9D4XTR0"/>
<name>A0A9D4XTR0_PEA</name>
<dbReference type="OrthoDB" id="1447049at2759"/>
<sequence length="113" mass="13378">MQGVERKNVETCFDIKIRDFEDKWNTWKNEQTLLSIGKLDNKVKRLKIYSVSWSSTVITDETQLWKMVKREIISQRMKRNPGNSETSHSCCFTKSILKQSIFILQVIHLFVSH</sequence>
<dbReference type="Gramene" id="Psat03G0197100-T1">
    <property type="protein sequence ID" value="KAI5426372.1"/>
    <property type="gene ID" value="KIW84_031971"/>
</dbReference>
<evidence type="ECO:0000313" key="1">
    <source>
        <dbReference type="EMBL" id="KAI5426372.1"/>
    </source>
</evidence>
<reference evidence="1 2" key="1">
    <citation type="journal article" date="2022" name="Nat. Genet.">
        <title>Improved pea reference genome and pan-genome highlight genomic features and evolutionary characteristics.</title>
        <authorList>
            <person name="Yang T."/>
            <person name="Liu R."/>
            <person name="Luo Y."/>
            <person name="Hu S."/>
            <person name="Wang D."/>
            <person name="Wang C."/>
            <person name="Pandey M.K."/>
            <person name="Ge S."/>
            <person name="Xu Q."/>
            <person name="Li N."/>
            <person name="Li G."/>
            <person name="Huang Y."/>
            <person name="Saxena R.K."/>
            <person name="Ji Y."/>
            <person name="Li M."/>
            <person name="Yan X."/>
            <person name="He Y."/>
            <person name="Liu Y."/>
            <person name="Wang X."/>
            <person name="Xiang C."/>
            <person name="Varshney R.K."/>
            <person name="Ding H."/>
            <person name="Gao S."/>
            <person name="Zong X."/>
        </authorList>
    </citation>
    <scope>NUCLEOTIDE SEQUENCE [LARGE SCALE GENOMIC DNA]</scope>
    <source>
        <strain evidence="1 2">cv. Zhongwan 6</strain>
    </source>
</reference>
<comment type="caution">
    <text evidence="1">The sequence shown here is derived from an EMBL/GenBank/DDBJ whole genome shotgun (WGS) entry which is preliminary data.</text>
</comment>
<organism evidence="1 2">
    <name type="scientific">Pisum sativum</name>
    <name type="common">Garden pea</name>
    <name type="synonym">Lathyrus oleraceus</name>
    <dbReference type="NCBI Taxonomy" id="3888"/>
    <lineage>
        <taxon>Eukaryota</taxon>
        <taxon>Viridiplantae</taxon>
        <taxon>Streptophyta</taxon>
        <taxon>Embryophyta</taxon>
        <taxon>Tracheophyta</taxon>
        <taxon>Spermatophyta</taxon>
        <taxon>Magnoliopsida</taxon>
        <taxon>eudicotyledons</taxon>
        <taxon>Gunneridae</taxon>
        <taxon>Pentapetalae</taxon>
        <taxon>rosids</taxon>
        <taxon>fabids</taxon>
        <taxon>Fabales</taxon>
        <taxon>Fabaceae</taxon>
        <taxon>Papilionoideae</taxon>
        <taxon>50 kb inversion clade</taxon>
        <taxon>NPAAA clade</taxon>
        <taxon>Hologalegina</taxon>
        <taxon>IRL clade</taxon>
        <taxon>Fabeae</taxon>
        <taxon>Lathyrus</taxon>
    </lineage>
</organism>
<accession>A0A9D4XTR0</accession>
<gene>
    <name evidence="1" type="ORF">KIW84_031971</name>
</gene>